<organism evidence="1 2">
    <name type="scientific">Candidatus Shapirobacteria bacterium CG10_big_fil_rev_8_21_14_0_10_36_6</name>
    <dbReference type="NCBI Taxonomy" id="1974886"/>
    <lineage>
        <taxon>Bacteria</taxon>
        <taxon>Candidatus Shapironibacteriota</taxon>
    </lineage>
</organism>
<dbReference type="Proteomes" id="UP000229766">
    <property type="component" value="Unassembled WGS sequence"/>
</dbReference>
<reference evidence="2" key="1">
    <citation type="submission" date="2017-09" db="EMBL/GenBank/DDBJ databases">
        <title>Depth-based differentiation of microbial function through sediment-hosted aquifers and enrichment of novel symbionts in the deep terrestrial subsurface.</title>
        <authorList>
            <person name="Probst A.J."/>
            <person name="Ladd B."/>
            <person name="Jarett J.K."/>
            <person name="Geller-Mcgrath D.E."/>
            <person name="Sieber C.M.K."/>
            <person name="Emerson J.B."/>
            <person name="Anantharaman K."/>
            <person name="Thomas B.C."/>
            <person name="Malmstrom R."/>
            <person name="Stieglmeier M."/>
            <person name="Klingl A."/>
            <person name="Woyke T."/>
            <person name="Ryan C.M."/>
            <person name="Banfield J.F."/>
        </authorList>
    </citation>
    <scope>NUCLEOTIDE SEQUENCE [LARGE SCALE GENOMIC DNA]</scope>
</reference>
<dbReference type="GO" id="GO:0003677">
    <property type="term" value="F:DNA binding"/>
    <property type="evidence" value="ECO:0007669"/>
    <property type="project" value="UniProtKB-KW"/>
</dbReference>
<sequence>NIRDYCNVIQLVVLTNLEGINSDLINQQIPQSERLLKLNKIAIFQIKSLIGNSSIKKLEQNI</sequence>
<name>A0A2M8L189_9BACT</name>
<accession>A0A2M8L189</accession>
<keyword evidence="1" id="KW-0238">DNA-binding</keyword>
<dbReference type="AlphaFoldDB" id="A0A2M8L189"/>
<gene>
    <name evidence="1" type="ORF">COU93_03145</name>
</gene>
<dbReference type="EMBL" id="PFEI01000171">
    <property type="protein sequence ID" value="PJE66656.1"/>
    <property type="molecule type" value="Genomic_DNA"/>
</dbReference>
<protein>
    <submittedName>
        <fullName evidence="1">DNA-binding protein</fullName>
    </submittedName>
</protein>
<comment type="caution">
    <text evidence="1">The sequence shown here is derived from an EMBL/GenBank/DDBJ whole genome shotgun (WGS) entry which is preliminary data.</text>
</comment>
<proteinExistence type="predicted"/>
<evidence type="ECO:0000313" key="2">
    <source>
        <dbReference type="Proteomes" id="UP000229766"/>
    </source>
</evidence>
<feature type="non-terminal residue" evidence="1">
    <location>
        <position position="1"/>
    </location>
</feature>
<evidence type="ECO:0000313" key="1">
    <source>
        <dbReference type="EMBL" id="PJE66656.1"/>
    </source>
</evidence>